<dbReference type="RefSeq" id="WP_093194433.1">
    <property type="nucleotide sequence ID" value="NZ_FNEV01000009.1"/>
</dbReference>
<dbReference type="EMBL" id="FNEV01000009">
    <property type="protein sequence ID" value="SDJ66113.1"/>
    <property type="molecule type" value="Genomic_DNA"/>
</dbReference>
<evidence type="ECO:0000313" key="1">
    <source>
        <dbReference type="EMBL" id="SDJ66113.1"/>
    </source>
</evidence>
<evidence type="ECO:0008006" key="3">
    <source>
        <dbReference type="Google" id="ProtNLM"/>
    </source>
</evidence>
<accession>A0A1G8VJE1</accession>
<name>A0A1G8VJE1_9BACI</name>
<keyword evidence="2" id="KW-1185">Reference proteome</keyword>
<reference evidence="2" key="1">
    <citation type="submission" date="2016-10" db="EMBL/GenBank/DDBJ databases">
        <authorList>
            <person name="Varghese N."/>
            <person name="Submissions S."/>
        </authorList>
    </citation>
    <scope>NUCLEOTIDE SEQUENCE [LARGE SCALE GENOMIC DNA]</scope>
    <source>
        <strain evidence="2">DSM 4771</strain>
    </source>
</reference>
<proteinExistence type="predicted"/>
<sequence>MVDVNISVDEERIPEEIQKRLKEAIEATDKEMVFWDNKELMRRTCMSWNTMQEHFFFDERCPKVKIESKWYFPAEEMKQFLLTWMKEKR</sequence>
<dbReference type="OrthoDB" id="2167122at2"/>
<organism evidence="1 2">
    <name type="scientific">Salimicrobium halophilum</name>
    <dbReference type="NCBI Taxonomy" id="86666"/>
    <lineage>
        <taxon>Bacteria</taxon>
        <taxon>Bacillati</taxon>
        <taxon>Bacillota</taxon>
        <taxon>Bacilli</taxon>
        <taxon>Bacillales</taxon>
        <taxon>Bacillaceae</taxon>
        <taxon>Salimicrobium</taxon>
    </lineage>
</organism>
<dbReference type="Proteomes" id="UP000199225">
    <property type="component" value="Unassembled WGS sequence"/>
</dbReference>
<evidence type="ECO:0000313" key="2">
    <source>
        <dbReference type="Proteomes" id="UP000199225"/>
    </source>
</evidence>
<gene>
    <name evidence="1" type="ORF">SAMN04490247_2739</name>
</gene>
<dbReference type="AlphaFoldDB" id="A0A1G8VJE1"/>
<protein>
    <recommendedName>
        <fullName evidence="3">Group-specific protein</fullName>
    </recommendedName>
</protein>